<protein>
    <submittedName>
        <fullName evidence="3">Chitin binding beak protein 1</fullName>
    </submittedName>
</protein>
<dbReference type="PROSITE" id="PS50940">
    <property type="entry name" value="CHIT_BIND_II"/>
    <property type="match status" value="1"/>
</dbReference>
<evidence type="ECO:0000313" key="3">
    <source>
        <dbReference type="EMBL" id="GFO16558.1"/>
    </source>
</evidence>
<dbReference type="SUPFAM" id="SSF57625">
    <property type="entry name" value="Invertebrate chitin-binding proteins"/>
    <property type="match status" value="2"/>
</dbReference>
<dbReference type="EMBL" id="BLXT01004673">
    <property type="protein sequence ID" value="GFO16558.1"/>
    <property type="molecule type" value="Genomic_DNA"/>
</dbReference>
<organism evidence="3 4">
    <name type="scientific">Plakobranchus ocellatus</name>
    <dbReference type="NCBI Taxonomy" id="259542"/>
    <lineage>
        <taxon>Eukaryota</taxon>
        <taxon>Metazoa</taxon>
        <taxon>Spiralia</taxon>
        <taxon>Lophotrochozoa</taxon>
        <taxon>Mollusca</taxon>
        <taxon>Gastropoda</taxon>
        <taxon>Heterobranchia</taxon>
        <taxon>Euthyneura</taxon>
        <taxon>Panpulmonata</taxon>
        <taxon>Sacoglossa</taxon>
        <taxon>Placobranchoidea</taxon>
        <taxon>Plakobranchidae</taxon>
        <taxon>Plakobranchus</taxon>
    </lineage>
</organism>
<evidence type="ECO:0000256" key="1">
    <source>
        <dbReference type="SAM" id="MobiDB-lite"/>
    </source>
</evidence>
<accession>A0AAV4BCI0</accession>
<dbReference type="Pfam" id="PF01607">
    <property type="entry name" value="CBM_14"/>
    <property type="match status" value="1"/>
</dbReference>
<dbReference type="AlphaFoldDB" id="A0AAV4BCI0"/>
<dbReference type="GO" id="GO:0005576">
    <property type="term" value="C:extracellular region"/>
    <property type="evidence" value="ECO:0007669"/>
    <property type="project" value="InterPro"/>
</dbReference>
<feature type="compositionally biased region" description="Polar residues" evidence="1">
    <location>
        <begin position="173"/>
        <end position="184"/>
    </location>
</feature>
<comment type="caution">
    <text evidence="3">The sequence shown here is derived from an EMBL/GenBank/DDBJ whole genome shotgun (WGS) entry which is preliminary data.</text>
</comment>
<reference evidence="3 4" key="1">
    <citation type="journal article" date="2021" name="Elife">
        <title>Chloroplast acquisition without the gene transfer in kleptoplastic sea slugs, Plakobranchus ocellatus.</title>
        <authorList>
            <person name="Maeda T."/>
            <person name="Takahashi S."/>
            <person name="Yoshida T."/>
            <person name="Shimamura S."/>
            <person name="Takaki Y."/>
            <person name="Nagai Y."/>
            <person name="Toyoda A."/>
            <person name="Suzuki Y."/>
            <person name="Arimoto A."/>
            <person name="Ishii H."/>
            <person name="Satoh N."/>
            <person name="Nishiyama T."/>
            <person name="Hasebe M."/>
            <person name="Maruyama T."/>
            <person name="Minagawa J."/>
            <person name="Obokata J."/>
            <person name="Shigenobu S."/>
        </authorList>
    </citation>
    <scope>NUCLEOTIDE SEQUENCE [LARGE SCALE GENOMIC DNA]</scope>
</reference>
<feature type="domain" description="Chitin-binding type-2" evidence="2">
    <location>
        <begin position="2"/>
        <end position="65"/>
    </location>
</feature>
<gene>
    <name evidence="3" type="ORF">PoB_004306300</name>
</gene>
<dbReference type="InterPro" id="IPR036508">
    <property type="entry name" value="Chitin-bd_dom_sf"/>
</dbReference>
<dbReference type="SMART" id="SM00494">
    <property type="entry name" value="ChtBD2"/>
    <property type="match status" value="2"/>
</dbReference>
<keyword evidence="4" id="KW-1185">Reference proteome</keyword>
<sequence length="293" mass="32327">MPTTCMWNHQMRVPSYTSCAQYFDCSAQSSSPGALPDYITECPYPQLFSPVTSQCEHHSKVRCTGRTEPKAPSEDHPLFLMWSLPSPPGDYIQYRELCQGPSCGRCEDRHPSCVGRLDGNYLVPRSTTVFFVCQSERTINIGRCSSEQIFSNFTRKCEKVAPATSSSSSSTSFPVSNSAENKSPALTENEVRALFDLLRNTGRTPSTGIEIVTNEQKNTLSLNGTAVLWLDLSSDGKNLGKSLPSLAGNKVMDISQHTLAMDNKRNIHKESYSNGNLNVYSTKLANNPYSKIG</sequence>
<dbReference type="GO" id="GO:0008061">
    <property type="term" value="F:chitin binding"/>
    <property type="evidence" value="ECO:0007669"/>
    <property type="project" value="InterPro"/>
</dbReference>
<proteinExistence type="predicted"/>
<dbReference type="Proteomes" id="UP000735302">
    <property type="component" value="Unassembled WGS sequence"/>
</dbReference>
<dbReference type="Gene3D" id="2.170.140.10">
    <property type="entry name" value="Chitin binding domain"/>
    <property type="match status" value="1"/>
</dbReference>
<feature type="region of interest" description="Disordered" evidence="1">
    <location>
        <begin position="163"/>
        <end position="184"/>
    </location>
</feature>
<name>A0AAV4BCI0_9GAST</name>
<evidence type="ECO:0000259" key="2">
    <source>
        <dbReference type="PROSITE" id="PS50940"/>
    </source>
</evidence>
<evidence type="ECO:0000313" key="4">
    <source>
        <dbReference type="Proteomes" id="UP000735302"/>
    </source>
</evidence>
<dbReference type="InterPro" id="IPR002557">
    <property type="entry name" value="Chitin-bd_dom"/>
</dbReference>